<dbReference type="InterPro" id="IPR000218">
    <property type="entry name" value="Ribosomal_uL14"/>
</dbReference>
<dbReference type="GO" id="GO:1990904">
    <property type="term" value="C:ribonucleoprotein complex"/>
    <property type="evidence" value="ECO:0007669"/>
    <property type="project" value="UniProtKB-KW"/>
</dbReference>
<dbReference type="SMART" id="SM01374">
    <property type="entry name" value="Ribosomal_L14"/>
    <property type="match status" value="1"/>
</dbReference>
<dbReference type="SUPFAM" id="SSF50193">
    <property type="entry name" value="Ribosomal protein L14"/>
    <property type="match status" value="1"/>
</dbReference>
<keyword evidence="3" id="KW-0687">Ribonucleoprotein</keyword>
<reference evidence="4" key="1">
    <citation type="journal article" date="2013" name="Curr. Biol.">
        <title>Colponemids represent multiple ancient alveolate lineages.</title>
        <authorList>
            <person name="Janouskovec J."/>
            <person name="Tikhonenkov D.V."/>
            <person name="Mikhailov K.V."/>
            <person name="Simdyanov T.G."/>
            <person name="Aleoshin V.V."/>
            <person name="Mylnikov A.P."/>
            <person name="Keeling P.J."/>
        </authorList>
    </citation>
    <scope>NUCLEOTIDE SEQUENCE</scope>
    <source>
        <strain evidence="4">Colp-5</strain>
    </source>
</reference>
<organism evidence="4">
    <name type="scientific">Acavomonas peruviana</name>
    <dbReference type="NCBI Taxonomy" id="1542312"/>
    <lineage>
        <taxon>Eukaryota</taxon>
        <taxon>Sar</taxon>
        <taxon>Alveolata</taxon>
        <taxon>Colponemida</taxon>
        <taxon>Acavomonidia</taxon>
        <taxon>Acavomonas</taxon>
    </lineage>
</organism>
<dbReference type="Pfam" id="PF00238">
    <property type="entry name" value="Ribosomal_L14"/>
    <property type="match status" value="1"/>
</dbReference>
<proteinExistence type="inferred from homology"/>
<evidence type="ECO:0000256" key="3">
    <source>
        <dbReference type="ARBA" id="ARBA00023274"/>
    </source>
</evidence>
<dbReference type="InterPro" id="IPR036853">
    <property type="entry name" value="Ribosomal_uL14_sf"/>
</dbReference>
<protein>
    <submittedName>
        <fullName evidence="4">Ribosomal protein L14</fullName>
    </submittedName>
</protein>
<evidence type="ECO:0000313" key="4">
    <source>
        <dbReference type="EMBL" id="AHA41664.1"/>
    </source>
</evidence>
<gene>
    <name evidence="4" type="primary">rpl14</name>
</gene>
<keyword evidence="4" id="KW-0496">Mitochondrion</keyword>
<name>V5KVJ9_9ALVE</name>
<comment type="similarity">
    <text evidence="1">Belongs to the universal ribosomal protein uL14 family.</text>
</comment>
<dbReference type="GO" id="GO:0006412">
    <property type="term" value="P:translation"/>
    <property type="evidence" value="ECO:0007669"/>
    <property type="project" value="InterPro"/>
</dbReference>
<keyword evidence="2 4" id="KW-0689">Ribosomal protein</keyword>
<accession>V5KVJ9</accession>
<evidence type="ECO:0000256" key="1">
    <source>
        <dbReference type="ARBA" id="ARBA00010745"/>
    </source>
</evidence>
<geneLocation type="mitochondrion" evidence="4"/>
<reference evidence="4" key="2">
    <citation type="journal article" date="2014" name="PLoS ONE">
        <title>Description of Colponema vietnamica sp.n. and Acavomonas peruviana n. gen. n. sp., two new alveolate phyla (Colponemidia nom. nov. and Acavomonidia nom. nov.) and their contributions to reconstructing the ancestral state of alveolates and eukaryotes.</title>
        <authorList>
            <person name="Tikhonenkov D.V."/>
            <person name="Janouskovec J."/>
            <person name="Mylnikov A.P."/>
            <person name="Mikhailov K.V."/>
            <person name="Simdyanov T.G."/>
            <person name="Aleoshin V.V."/>
            <person name="Keeling P.J."/>
        </authorList>
    </citation>
    <scope>NUCLEOTIDE SEQUENCE</scope>
    <source>
        <strain evidence="4">Colp-5</strain>
    </source>
</reference>
<dbReference type="AlphaFoldDB" id="V5KVJ9"/>
<evidence type="ECO:0000256" key="2">
    <source>
        <dbReference type="ARBA" id="ARBA00022980"/>
    </source>
</evidence>
<dbReference type="GO" id="GO:0003735">
    <property type="term" value="F:structural constituent of ribosome"/>
    <property type="evidence" value="ECO:0007669"/>
    <property type="project" value="InterPro"/>
</dbReference>
<dbReference type="Gene3D" id="2.40.150.20">
    <property type="entry name" value="Ribosomal protein L14"/>
    <property type="match status" value="1"/>
</dbReference>
<sequence length="118" mass="13581">MQYGTIINFADSSRVKYGSYIHSYIKIYNKFNVGVIFKFSVKEVKKYSNYTKGSLEYGISIRNSKKMNRLDGSSICFGKTESICYSLVEKSSKFNKIYGPIPFELNIKSVYQLASKIF</sequence>
<dbReference type="GO" id="GO:0005840">
    <property type="term" value="C:ribosome"/>
    <property type="evidence" value="ECO:0007669"/>
    <property type="project" value="UniProtKB-KW"/>
</dbReference>
<dbReference type="EMBL" id="KF651061">
    <property type="protein sequence ID" value="AHA41664.1"/>
    <property type="molecule type" value="Genomic_DNA"/>
</dbReference>